<protein>
    <recommendedName>
        <fullName evidence="3">PilS cassette</fullName>
    </recommendedName>
</protein>
<dbReference type="EMBL" id="AEEF01000084">
    <property type="protein sequence ID" value="EFM03832.1"/>
    <property type="molecule type" value="Genomic_DNA"/>
</dbReference>
<evidence type="ECO:0008006" key="3">
    <source>
        <dbReference type="Google" id="ProtNLM"/>
    </source>
</evidence>
<sequence length="60" mass="6585">MFGNHGLGGLPEEGTHGKSPKCLGGNLGDFGEFCKGLYLYCLRLRRLVLIFVNPLYKNAV</sequence>
<accession>E0NAY4</accession>
<dbReference type="HOGENOM" id="CLU_2936832_0_0_4"/>
<gene>
    <name evidence="1" type="ORF">HMPREF0602_1666</name>
</gene>
<dbReference type="AlphaFoldDB" id="E0NAY4"/>
<name>E0NAY4_NEIM3</name>
<evidence type="ECO:0000313" key="2">
    <source>
        <dbReference type="Proteomes" id="UP000005526"/>
    </source>
</evidence>
<dbReference type="Proteomes" id="UP000005526">
    <property type="component" value="Unassembled WGS sequence"/>
</dbReference>
<evidence type="ECO:0000313" key="1">
    <source>
        <dbReference type="EMBL" id="EFM03832.1"/>
    </source>
</evidence>
<proteinExistence type="predicted"/>
<reference evidence="1 2" key="1">
    <citation type="submission" date="2010-07" db="EMBL/GenBank/DDBJ databases">
        <authorList>
            <person name="Muzny D."/>
            <person name="Qin X."/>
            <person name="Deng J."/>
            <person name="Jiang H."/>
            <person name="Liu Y."/>
            <person name="Qu J."/>
            <person name="Song X.-Z."/>
            <person name="Zhang L."/>
            <person name="Thornton R."/>
            <person name="Coyle M."/>
            <person name="Francisco L."/>
            <person name="Jackson L."/>
            <person name="Javaid M."/>
            <person name="Korchina V."/>
            <person name="Kovar C."/>
            <person name="Mata R."/>
            <person name="Mathew T."/>
            <person name="Ngo R."/>
            <person name="Nguyen L."/>
            <person name="Nguyen N."/>
            <person name="Okwuonu G."/>
            <person name="Ongeri F."/>
            <person name="Pham C."/>
            <person name="Simmons D."/>
            <person name="Wilczek-Boney K."/>
            <person name="Hale W."/>
            <person name="Jakkamsetti A."/>
            <person name="Pham P."/>
            <person name="Ruth R."/>
            <person name="San Lucas F."/>
            <person name="Warren J."/>
            <person name="Zhang J."/>
            <person name="Zhao Z."/>
            <person name="Zhou C."/>
            <person name="Zhu D."/>
            <person name="Lee S."/>
            <person name="Bess C."/>
            <person name="Blankenburg K."/>
            <person name="Forbes L."/>
            <person name="Fu Q."/>
            <person name="Gubbala S."/>
            <person name="Hirani K."/>
            <person name="Jayaseelan J.C."/>
            <person name="Lara F."/>
            <person name="Munidasa M."/>
            <person name="Palculict T."/>
            <person name="Patil S."/>
            <person name="Pu L.-L."/>
            <person name="Saada N."/>
            <person name="Tang L."/>
            <person name="Weissenberger G."/>
            <person name="Zhu Y."/>
            <person name="Hemphill L."/>
            <person name="Shang Y."/>
            <person name="Youmans B."/>
            <person name="Ayvaz T."/>
            <person name="Ross M."/>
            <person name="Santibanez J."/>
            <person name="Aqrawi P."/>
            <person name="Gross S."/>
            <person name="Joshi V."/>
            <person name="Fowler G."/>
            <person name="Nazareth L."/>
            <person name="Reid J."/>
            <person name="Worley K."/>
            <person name="Petrosino J."/>
            <person name="Highlander S."/>
            <person name="Gibbs R."/>
        </authorList>
    </citation>
    <scope>NUCLEOTIDE SEQUENCE [LARGE SCALE GENOMIC DNA]</scope>
    <source>
        <strain evidence="1 2">ATCC 13091</strain>
    </source>
</reference>
<organism evidence="1 2">
    <name type="scientific">Neisseria meningitidis serogroup B (strain ATCC 13091 / M2091)</name>
    <dbReference type="NCBI Taxonomy" id="862513"/>
    <lineage>
        <taxon>Bacteria</taxon>
        <taxon>Pseudomonadati</taxon>
        <taxon>Pseudomonadota</taxon>
        <taxon>Betaproteobacteria</taxon>
        <taxon>Neisseriales</taxon>
        <taxon>Neisseriaceae</taxon>
        <taxon>Neisseria</taxon>
    </lineage>
</organism>
<comment type="caution">
    <text evidence="1">The sequence shown here is derived from an EMBL/GenBank/DDBJ whole genome shotgun (WGS) entry which is preliminary data.</text>
</comment>